<dbReference type="PRINTS" id="PR00046">
    <property type="entry name" value="SIGMA70FCT"/>
</dbReference>
<organism evidence="3 4">
    <name type="scientific">Cricetulus griseus</name>
    <name type="common">Chinese hamster</name>
    <name type="synonym">Cricetulus barabensis griseus</name>
    <dbReference type="NCBI Taxonomy" id="10029"/>
    <lineage>
        <taxon>Eukaryota</taxon>
        <taxon>Metazoa</taxon>
        <taxon>Chordata</taxon>
        <taxon>Craniata</taxon>
        <taxon>Vertebrata</taxon>
        <taxon>Euteleostomi</taxon>
        <taxon>Mammalia</taxon>
        <taxon>Eutheria</taxon>
        <taxon>Euarchontoglires</taxon>
        <taxon>Glires</taxon>
        <taxon>Rodentia</taxon>
        <taxon>Myomorpha</taxon>
        <taxon>Muroidea</taxon>
        <taxon>Cricetidae</taxon>
        <taxon>Cricetinae</taxon>
        <taxon>Cricetulus</taxon>
    </lineage>
</organism>
<dbReference type="PANTHER" id="PTHR30376:SF3">
    <property type="entry name" value="RNA POLYMERASE SIGMA FACTOR RPOH"/>
    <property type="match status" value="1"/>
</dbReference>
<reference evidence="4" key="1">
    <citation type="journal article" date="2013" name="Nat. Biotechnol.">
        <title>Chinese hamster genome sequenced from sorted chromosomes.</title>
        <authorList>
            <person name="Brinkrolf K."/>
            <person name="Rupp O."/>
            <person name="Laux H."/>
            <person name="Kollin F."/>
            <person name="Ernst W."/>
            <person name="Linke B."/>
            <person name="Kofler R."/>
            <person name="Romand S."/>
            <person name="Hesse F."/>
            <person name="Budach W.E."/>
            <person name="Galosy S."/>
            <person name="Muller D."/>
            <person name="Noll T."/>
            <person name="Wienberg J."/>
            <person name="Jostock T."/>
            <person name="Leonard M."/>
            <person name="Grillari J."/>
            <person name="Tauch A."/>
            <person name="Goesmann A."/>
            <person name="Helk B."/>
            <person name="Mott J.E."/>
            <person name="Puhler A."/>
            <person name="Borth N."/>
        </authorList>
    </citation>
    <scope>NUCLEOTIDE SEQUENCE [LARGE SCALE GENOMIC DNA]</scope>
    <source>
        <strain evidence="4">17A/GY</strain>
    </source>
</reference>
<evidence type="ECO:0000313" key="4">
    <source>
        <dbReference type="Proteomes" id="UP000030759"/>
    </source>
</evidence>
<dbReference type="InterPro" id="IPR050813">
    <property type="entry name" value="Sigma-70_Factor"/>
</dbReference>
<dbReference type="Proteomes" id="UP000030759">
    <property type="component" value="Unassembled WGS sequence"/>
</dbReference>
<evidence type="ECO:0000313" key="3">
    <source>
        <dbReference type="EMBL" id="ERE48555.1"/>
    </source>
</evidence>
<comment type="similarity">
    <text evidence="1">Belongs to the sigma-70 factor family.</text>
</comment>
<proteinExistence type="inferred from homology"/>
<feature type="domain" description="RNA polymerase sigma-70 region 4" evidence="2">
    <location>
        <begin position="113"/>
        <end position="159"/>
    </location>
</feature>
<dbReference type="InterPro" id="IPR007630">
    <property type="entry name" value="RNA_pol_sigma70_r4"/>
</dbReference>
<dbReference type="InterPro" id="IPR036388">
    <property type="entry name" value="WH-like_DNA-bd_sf"/>
</dbReference>
<dbReference type="EMBL" id="KE690319">
    <property type="protein sequence ID" value="ERE48555.1"/>
    <property type="molecule type" value="Genomic_DNA"/>
</dbReference>
<evidence type="ECO:0000256" key="1">
    <source>
        <dbReference type="ARBA" id="ARBA00007788"/>
    </source>
</evidence>
<accession>A0A061HUT0</accession>
<dbReference type="GO" id="GO:0006352">
    <property type="term" value="P:DNA-templated transcription initiation"/>
    <property type="evidence" value="ECO:0007669"/>
    <property type="project" value="InterPro"/>
</dbReference>
<dbReference type="Pfam" id="PF04545">
    <property type="entry name" value="Sigma70_r4"/>
    <property type="match status" value="1"/>
</dbReference>
<dbReference type="InterPro" id="IPR013324">
    <property type="entry name" value="RNA_pol_sigma_r3/r4-like"/>
</dbReference>
<dbReference type="GO" id="GO:0003700">
    <property type="term" value="F:DNA-binding transcription factor activity"/>
    <property type="evidence" value="ECO:0007669"/>
    <property type="project" value="InterPro"/>
</dbReference>
<sequence length="167" mass="19478">MIKPGTTNEQKKLFYNLRKEQRRLEEMGITADAATIAQNLDVSEEDVIEMDGRLRNDICLDGYISQNDDDERKPLSECISSSIEEQPDIVAENKNYHDMIRNKLSIFAMKLKSDRQRDILYKRIIADEPLTLQELGDSFHITKERTRQIEEEIVVRLKKYLRGCIDG</sequence>
<evidence type="ECO:0000259" key="2">
    <source>
        <dbReference type="Pfam" id="PF04545"/>
    </source>
</evidence>
<dbReference type="SUPFAM" id="SSF88659">
    <property type="entry name" value="Sigma3 and sigma4 domains of RNA polymerase sigma factors"/>
    <property type="match status" value="1"/>
</dbReference>
<gene>
    <name evidence="3" type="ORF">H671_21573</name>
</gene>
<dbReference type="AlphaFoldDB" id="A0A061HUT0"/>
<dbReference type="PANTHER" id="PTHR30376">
    <property type="entry name" value="SIGMA FACTOR RPOH HEAT SHOCK RELATED"/>
    <property type="match status" value="1"/>
</dbReference>
<dbReference type="InterPro" id="IPR000943">
    <property type="entry name" value="RNA_pol_sigma70"/>
</dbReference>
<protein>
    <submittedName>
        <fullName evidence="3">Putative RNA polymerase sigma-32 factor</fullName>
    </submittedName>
</protein>
<name>A0A061HUT0_CRIGR</name>
<dbReference type="Gene3D" id="1.10.10.10">
    <property type="entry name" value="Winged helix-like DNA-binding domain superfamily/Winged helix DNA-binding domain"/>
    <property type="match status" value="1"/>
</dbReference>